<reference evidence="3" key="1">
    <citation type="submission" date="2018-06" db="EMBL/GenBank/DDBJ databases">
        <authorList>
            <person name="Zhirakovskaya E."/>
        </authorList>
    </citation>
    <scope>NUCLEOTIDE SEQUENCE</scope>
</reference>
<dbReference type="Pfam" id="PF03445">
    <property type="entry name" value="DUF294"/>
    <property type="match status" value="1"/>
</dbReference>
<dbReference type="CDD" id="cd04587">
    <property type="entry name" value="CBS_pair_CAP-ED_NT_Pol-beta-like_DUF294_assoc"/>
    <property type="match status" value="1"/>
</dbReference>
<dbReference type="InterPro" id="IPR051257">
    <property type="entry name" value="Diverse_CBS-Domain"/>
</dbReference>
<dbReference type="AlphaFoldDB" id="A0A3B0ZBW9"/>
<name>A0A3B0ZBW9_9ZZZZ</name>
<evidence type="ECO:0000256" key="1">
    <source>
        <dbReference type="ARBA" id="ARBA00023122"/>
    </source>
</evidence>
<organism evidence="3">
    <name type="scientific">hydrothermal vent metagenome</name>
    <dbReference type="NCBI Taxonomy" id="652676"/>
    <lineage>
        <taxon>unclassified sequences</taxon>
        <taxon>metagenomes</taxon>
        <taxon>ecological metagenomes</taxon>
    </lineage>
</organism>
<dbReference type="InterPro" id="IPR000644">
    <property type="entry name" value="CBS_dom"/>
</dbReference>
<sequence length="619" mass="69909">MEIELQEIRNFIAHHVLFDELSSTSIEKLITNTTIRYLRRGQVFPPPDVPDDQFYLLRTGAVELRDATGVLVEKLAEDNSYFAQCVMESLIQLQGVTVEDTLVYLIPCSTIQTLRNEYPDFDNQFSTSVEQRIKDAVIKSQQRGEAQSAMRYRVCDLTDRKPVLIQSSENVINVAKLMSDENVSSALIVDNNKLVGIITDRDLRKRYIAEGLPEFTKVSEIMTQDLITIEDTTMLSEALLLLTRHQIHHLPVMKNFVPVGNLSVSDVIRHLGTNSAFIASDIDKANSVEALMHISTRLPELHLQLTLANTPAKQVGEIFSMITDSITCRLIKLAEVKLGASPVPYVWLAGGSQGRNEQTSYTDQDNALFIDDSMKPADDDYFKALSHFVSDGLNKCGYVYCPGDAMATNPKWRQTESSWKKYFRNWIEIPESKSLMLASIFFDLRPVYGEYSIFESVHIDMLTRAKNNGIFIAYMVANALTHRPPIGFFRNFVLIHDQDHDKTLDVKHRGLVPIVDIGRVYALSEGLNVINTSERLLAACQCGAMSQAMSENLVDALEYIGNLRNQHQTELIRLGRKADNYLDPGRLSGLERGHLKDAFSIIKSMQDALEQRYQSGRMV</sequence>
<dbReference type="PANTHER" id="PTHR43080">
    <property type="entry name" value="CBS DOMAIN-CONTAINING PROTEIN CBSX3, MITOCHONDRIAL"/>
    <property type="match status" value="1"/>
</dbReference>
<dbReference type="InterPro" id="IPR018490">
    <property type="entry name" value="cNMP-bd_dom_sf"/>
</dbReference>
<proteinExistence type="predicted"/>
<dbReference type="Pfam" id="PF10335">
    <property type="entry name" value="DUF294_C"/>
    <property type="match status" value="1"/>
</dbReference>
<feature type="domain" description="CBS" evidence="2">
    <location>
        <begin position="222"/>
        <end position="277"/>
    </location>
</feature>
<feature type="domain" description="CBS" evidence="2">
    <location>
        <begin position="158"/>
        <end position="214"/>
    </location>
</feature>
<dbReference type="Gene3D" id="3.10.580.10">
    <property type="entry name" value="CBS-domain"/>
    <property type="match status" value="1"/>
</dbReference>
<gene>
    <name evidence="3" type="ORF">MNBD_GAMMA21-622</name>
</gene>
<dbReference type="SUPFAM" id="SSF54631">
    <property type="entry name" value="CBS-domain pair"/>
    <property type="match status" value="1"/>
</dbReference>
<evidence type="ECO:0000313" key="3">
    <source>
        <dbReference type="EMBL" id="VAW90888.1"/>
    </source>
</evidence>
<dbReference type="PANTHER" id="PTHR43080:SF2">
    <property type="entry name" value="CBS DOMAIN-CONTAINING PROTEIN"/>
    <property type="match status" value="1"/>
</dbReference>
<dbReference type="InterPro" id="IPR014710">
    <property type="entry name" value="RmlC-like_jellyroll"/>
</dbReference>
<dbReference type="Pfam" id="PF00571">
    <property type="entry name" value="CBS"/>
    <property type="match status" value="2"/>
</dbReference>
<dbReference type="InterPro" id="IPR046342">
    <property type="entry name" value="CBS_dom_sf"/>
</dbReference>
<dbReference type="PROSITE" id="PS51371">
    <property type="entry name" value="CBS"/>
    <property type="match status" value="2"/>
</dbReference>
<dbReference type="EMBL" id="UOFR01000007">
    <property type="protein sequence ID" value="VAW90888.1"/>
    <property type="molecule type" value="Genomic_DNA"/>
</dbReference>
<evidence type="ECO:0000259" key="2">
    <source>
        <dbReference type="PROSITE" id="PS51371"/>
    </source>
</evidence>
<dbReference type="InterPro" id="IPR018821">
    <property type="entry name" value="DUF294_put_nucleoTrafse_sb-bd"/>
</dbReference>
<keyword evidence="1" id="KW-0129">CBS domain</keyword>
<dbReference type="CDD" id="cd05401">
    <property type="entry name" value="NT_GlnE_GlnD_like"/>
    <property type="match status" value="1"/>
</dbReference>
<dbReference type="Gene3D" id="2.60.120.10">
    <property type="entry name" value="Jelly Rolls"/>
    <property type="match status" value="1"/>
</dbReference>
<protein>
    <submittedName>
        <fullName evidence="3">Predicted signal-transduction protein containing cAMP-binding and CBS domains</fullName>
    </submittedName>
</protein>
<dbReference type="InterPro" id="IPR005105">
    <property type="entry name" value="GlnD_Uridyltrans_N"/>
</dbReference>
<dbReference type="SMART" id="SM00116">
    <property type="entry name" value="CBS"/>
    <property type="match status" value="2"/>
</dbReference>
<dbReference type="SUPFAM" id="SSF51206">
    <property type="entry name" value="cAMP-binding domain-like"/>
    <property type="match status" value="1"/>
</dbReference>
<accession>A0A3B0ZBW9</accession>
<dbReference type="GO" id="GO:0008773">
    <property type="term" value="F:[protein-PII] uridylyltransferase activity"/>
    <property type="evidence" value="ECO:0007669"/>
    <property type="project" value="InterPro"/>
</dbReference>